<proteinExistence type="predicted"/>
<evidence type="ECO:0000256" key="2">
    <source>
        <dbReference type="SAM" id="SignalP"/>
    </source>
</evidence>
<dbReference type="PANTHER" id="PTHR35936">
    <property type="entry name" value="MEMBRANE-BOUND LYTIC MUREIN TRANSGLYCOSYLASE F"/>
    <property type="match status" value="1"/>
</dbReference>
<dbReference type="STRING" id="52560.SAMN04488082_103211"/>
<evidence type="ECO:0000313" key="4">
    <source>
        <dbReference type="EMBL" id="SFJ46762.1"/>
    </source>
</evidence>
<evidence type="ECO:0000256" key="1">
    <source>
        <dbReference type="ARBA" id="ARBA00022729"/>
    </source>
</evidence>
<keyword evidence="5" id="KW-1185">Reference proteome</keyword>
<dbReference type="RefSeq" id="WP_092373057.1">
    <property type="nucleotide sequence ID" value="NZ_FORX01000003.1"/>
</dbReference>
<dbReference type="Gene3D" id="3.40.190.10">
    <property type="entry name" value="Periplasmic binding protein-like II"/>
    <property type="match status" value="2"/>
</dbReference>
<name>A0A1I3RLM2_9BACT</name>
<dbReference type="Proteomes" id="UP000198635">
    <property type="component" value="Unassembled WGS sequence"/>
</dbReference>
<dbReference type="PANTHER" id="PTHR35936:SF35">
    <property type="entry name" value="L-CYSTINE-BINDING PROTEIN TCYJ"/>
    <property type="match status" value="1"/>
</dbReference>
<gene>
    <name evidence="4" type="ORF">SAMN04488082_103211</name>
</gene>
<feature type="domain" description="Solute-binding protein family 3/N-terminal" evidence="3">
    <location>
        <begin position="32"/>
        <end position="239"/>
    </location>
</feature>
<protein>
    <submittedName>
        <fullName evidence="4">Amino acid ABC transporter substrate-binding protein, PAAT family</fullName>
    </submittedName>
</protein>
<keyword evidence="1 2" id="KW-0732">Signal</keyword>
<feature type="chain" id="PRO_5011727681" evidence="2">
    <location>
        <begin position="24"/>
        <end position="251"/>
    </location>
</feature>
<feature type="signal peptide" evidence="2">
    <location>
        <begin position="1"/>
        <end position="23"/>
    </location>
</feature>
<evidence type="ECO:0000259" key="3">
    <source>
        <dbReference type="Pfam" id="PF00497"/>
    </source>
</evidence>
<dbReference type="EMBL" id="FORX01000003">
    <property type="protein sequence ID" value="SFJ46762.1"/>
    <property type="molecule type" value="Genomic_DNA"/>
</dbReference>
<dbReference type="AlphaFoldDB" id="A0A1I3RLM2"/>
<sequence>MLKKALMCLGFLLMCMRPQSAIAESLDIYYFEYPPYYHQLANGQASGIIVDLARQVFAAAGVEPKFSFVPAKRILHEIQSGRPAASLGWFKTAEREQFAHFSLPIYVNRPVGVFFLRENEQRFRPYDTLEGLLQNGSFFFGRVQGFSEGALLDEMISKYQDKTVQVAADTIRLLKMLESRRFDFMLIPPEEVDVLLQAAQTSKDKFKLRAMNDIPQGNLRYIIYSKAVDPDLIRRIDQAIVTEIGMLPNGQ</sequence>
<organism evidence="4 5">
    <name type="scientific">Desulfomicrobium apsheronum</name>
    <dbReference type="NCBI Taxonomy" id="52560"/>
    <lineage>
        <taxon>Bacteria</taxon>
        <taxon>Pseudomonadati</taxon>
        <taxon>Thermodesulfobacteriota</taxon>
        <taxon>Desulfovibrionia</taxon>
        <taxon>Desulfovibrionales</taxon>
        <taxon>Desulfomicrobiaceae</taxon>
        <taxon>Desulfomicrobium</taxon>
    </lineage>
</organism>
<dbReference type="Pfam" id="PF00497">
    <property type="entry name" value="SBP_bac_3"/>
    <property type="match status" value="1"/>
</dbReference>
<evidence type="ECO:0000313" key="5">
    <source>
        <dbReference type="Proteomes" id="UP000198635"/>
    </source>
</evidence>
<dbReference type="SUPFAM" id="SSF53850">
    <property type="entry name" value="Periplasmic binding protein-like II"/>
    <property type="match status" value="1"/>
</dbReference>
<dbReference type="OrthoDB" id="5456414at2"/>
<dbReference type="InterPro" id="IPR001638">
    <property type="entry name" value="Solute-binding_3/MltF_N"/>
</dbReference>
<reference evidence="5" key="1">
    <citation type="submission" date="2016-10" db="EMBL/GenBank/DDBJ databases">
        <authorList>
            <person name="Varghese N."/>
            <person name="Submissions S."/>
        </authorList>
    </citation>
    <scope>NUCLEOTIDE SEQUENCE [LARGE SCALE GENOMIC DNA]</scope>
    <source>
        <strain evidence="5">DSM 5918</strain>
    </source>
</reference>
<accession>A0A1I3RLM2</accession>